<keyword evidence="2" id="KW-1185">Reference proteome</keyword>
<dbReference type="Proteomes" id="UP001221757">
    <property type="component" value="Unassembled WGS sequence"/>
</dbReference>
<evidence type="ECO:0000313" key="1">
    <source>
        <dbReference type="EMBL" id="KAJ7668082.1"/>
    </source>
</evidence>
<sequence length="319" mass="34625">MRICAAAHKSCVRPFSTSSHFMHTSTADSAKSPRACFMLQLPAPETTMLLLLDCGLDCVARREEACAGRTVSKNVSARLRAVDVAVQRLEVRGEVGREVGSDDTRGEGCEVDAHAQGGAEERRVQEGSDFGVVTRAREAERGEVHLQMYLRQCWHCQDRMGGRSSCNIEHQVIVSPEQKYSMAPTDSLNIGGIMLVGQDRDGRRQFPGIEIHAAVAGDELHTGASRLDSVAREYVLIHLCKHLLETRGFAESACRRLSVKFDLRGTCCVAVNSRVVREELCVGRDVPGAAAKLTQAAGGASEARTGSDSAAQQVFTKQI</sequence>
<dbReference type="AlphaFoldDB" id="A0AAD7CXE2"/>
<evidence type="ECO:0000313" key="2">
    <source>
        <dbReference type="Proteomes" id="UP001221757"/>
    </source>
</evidence>
<accession>A0AAD7CXE2</accession>
<organism evidence="1 2">
    <name type="scientific">Mycena rosella</name>
    <name type="common">Pink bonnet</name>
    <name type="synonym">Agaricus rosellus</name>
    <dbReference type="NCBI Taxonomy" id="1033263"/>
    <lineage>
        <taxon>Eukaryota</taxon>
        <taxon>Fungi</taxon>
        <taxon>Dikarya</taxon>
        <taxon>Basidiomycota</taxon>
        <taxon>Agaricomycotina</taxon>
        <taxon>Agaricomycetes</taxon>
        <taxon>Agaricomycetidae</taxon>
        <taxon>Agaricales</taxon>
        <taxon>Marasmiineae</taxon>
        <taxon>Mycenaceae</taxon>
        <taxon>Mycena</taxon>
    </lineage>
</organism>
<proteinExistence type="predicted"/>
<comment type="caution">
    <text evidence="1">The sequence shown here is derived from an EMBL/GenBank/DDBJ whole genome shotgun (WGS) entry which is preliminary data.</text>
</comment>
<protein>
    <submittedName>
        <fullName evidence="1">Uncharacterized protein</fullName>
    </submittedName>
</protein>
<gene>
    <name evidence="1" type="ORF">B0H17DRAFT_1248821</name>
</gene>
<reference evidence="1" key="1">
    <citation type="submission" date="2023-03" db="EMBL/GenBank/DDBJ databases">
        <title>Massive genome expansion in bonnet fungi (Mycena s.s.) driven by repeated elements and novel gene families across ecological guilds.</title>
        <authorList>
            <consortium name="Lawrence Berkeley National Laboratory"/>
            <person name="Harder C.B."/>
            <person name="Miyauchi S."/>
            <person name="Viragh M."/>
            <person name="Kuo A."/>
            <person name="Thoen E."/>
            <person name="Andreopoulos B."/>
            <person name="Lu D."/>
            <person name="Skrede I."/>
            <person name="Drula E."/>
            <person name="Henrissat B."/>
            <person name="Morin E."/>
            <person name="Kohler A."/>
            <person name="Barry K."/>
            <person name="LaButti K."/>
            <person name="Morin E."/>
            <person name="Salamov A."/>
            <person name="Lipzen A."/>
            <person name="Mereny Z."/>
            <person name="Hegedus B."/>
            <person name="Baldrian P."/>
            <person name="Stursova M."/>
            <person name="Weitz H."/>
            <person name="Taylor A."/>
            <person name="Grigoriev I.V."/>
            <person name="Nagy L.G."/>
            <person name="Martin F."/>
            <person name="Kauserud H."/>
        </authorList>
    </citation>
    <scope>NUCLEOTIDE SEQUENCE</scope>
    <source>
        <strain evidence="1">CBHHK067</strain>
    </source>
</reference>
<name>A0AAD7CXE2_MYCRO</name>
<dbReference type="EMBL" id="JARKIE010000198">
    <property type="protein sequence ID" value="KAJ7668082.1"/>
    <property type="molecule type" value="Genomic_DNA"/>
</dbReference>